<dbReference type="GeneID" id="96792868"/>
<keyword evidence="2" id="KW-1185">Reference proteome</keyword>
<evidence type="ECO:0000313" key="1">
    <source>
        <dbReference type="EMBL" id="OKH96072.1"/>
    </source>
</evidence>
<organism evidence="1 2">
    <name type="scientific">Streptomyces uncialis</name>
    <dbReference type="NCBI Taxonomy" id="1048205"/>
    <lineage>
        <taxon>Bacteria</taxon>
        <taxon>Bacillati</taxon>
        <taxon>Actinomycetota</taxon>
        <taxon>Actinomycetes</taxon>
        <taxon>Kitasatosporales</taxon>
        <taxon>Streptomycetaceae</taxon>
        <taxon>Streptomyces</taxon>
    </lineage>
</organism>
<dbReference type="RefSeq" id="WP_073784054.1">
    <property type="nucleotide sequence ID" value="NZ_CP109290.1"/>
</dbReference>
<gene>
    <name evidence="1" type="ORF">AB852_05265</name>
</gene>
<dbReference type="EMBL" id="LFBV01000001">
    <property type="protein sequence ID" value="OKH96072.1"/>
    <property type="molecule type" value="Genomic_DNA"/>
</dbReference>
<dbReference type="AlphaFoldDB" id="A0A1Q4VE06"/>
<accession>A0A1Q4VE06</accession>
<reference evidence="1 2" key="1">
    <citation type="submission" date="2015-06" db="EMBL/GenBank/DDBJ databases">
        <title>Cloning and characterization of the uncialamcin biosynthetic gene cluster.</title>
        <authorList>
            <person name="Yan X."/>
            <person name="Huang T."/>
            <person name="Ge H."/>
            <person name="Shen B."/>
        </authorList>
    </citation>
    <scope>NUCLEOTIDE SEQUENCE [LARGE SCALE GENOMIC DNA]</scope>
    <source>
        <strain evidence="1 2">DCA2648</strain>
    </source>
</reference>
<name>A0A1Q4VE06_9ACTN</name>
<proteinExistence type="predicted"/>
<sequence length="168" mass="17815">MGHWGYYVVGRSGQALDSADALASVRDELALLERRADGWQVWECRGGEDGTTIGSMNALALETGSPALFGYVMDSACVVVEAAAPDSGGWTTCLDRNAMADHLGRDERALEDYFLVPADAARRAVVWAAEGGATVPAGPIAEVLGAPADPSAEQLFFRFLDRLGVVRL</sequence>
<dbReference type="STRING" id="1048205.AB852_05265"/>
<comment type="caution">
    <text evidence="1">The sequence shown here is derived from an EMBL/GenBank/DDBJ whole genome shotgun (WGS) entry which is preliminary data.</text>
</comment>
<dbReference type="Proteomes" id="UP000186455">
    <property type="component" value="Unassembled WGS sequence"/>
</dbReference>
<evidence type="ECO:0000313" key="2">
    <source>
        <dbReference type="Proteomes" id="UP000186455"/>
    </source>
</evidence>
<protein>
    <submittedName>
        <fullName evidence="1">Uncharacterized protein</fullName>
    </submittedName>
</protein>